<evidence type="ECO:0000313" key="2">
    <source>
        <dbReference type="Proteomes" id="UP000556026"/>
    </source>
</evidence>
<gene>
    <name evidence="1" type="ORF">GMST_27100</name>
</gene>
<sequence length="51" mass="5718">MHCPKCNSKKGIEIDMHSDGYAKDLLECTSCGTIWLEKYNEIITINEQAAA</sequence>
<dbReference type="RefSeq" id="WP_183355208.1">
    <property type="nucleotide sequence ID" value="NZ_BLXX01000008.1"/>
</dbReference>
<reference evidence="2" key="1">
    <citation type="submission" date="2020-06" db="EMBL/GenBank/DDBJ databases">
        <title>Draft genomic sequence of Geomonas sp. Red330.</title>
        <authorList>
            <person name="Itoh H."/>
            <person name="Zhenxing X."/>
            <person name="Ushijima N."/>
            <person name="Masuda Y."/>
            <person name="Shiratori Y."/>
            <person name="Senoo K."/>
        </authorList>
    </citation>
    <scope>NUCLEOTIDE SEQUENCE [LARGE SCALE GENOMIC DNA]</scope>
    <source>
        <strain evidence="2">Red330</strain>
    </source>
</reference>
<evidence type="ECO:0008006" key="3">
    <source>
        <dbReference type="Google" id="ProtNLM"/>
    </source>
</evidence>
<name>A0A6V8MK33_9BACT</name>
<proteinExistence type="predicted"/>
<evidence type="ECO:0000313" key="1">
    <source>
        <dbReference type="EMBL" id="GFO60385.1"/>
    </source>
</evidence>
<comment type="caution">
    <text evidence="1">The sequence shown here is derived from an EMBL/GenBank/DDBJ whole genome shotgun (WGS) entry which is preliminary data.</text>
</comment>
<dbReference type="SUPFAM" id="SSF57783">
    <property type="entry name" value="Zinc beta-ribbon"/>
    <property type="match status" value="1"/>
</dbReference>
<accession>A0A6V8MK33</accession>
<dbReference type="AlphaFoldDB" id="A0A6V8MK33"/>
<protein>
    <recommendedName>
        <fullName evidence="3">Transcription factor zinc-finger domain-containing protein</fullName>
    </recommendedName>
</protein>
<dbReference type="EMBL" id="BLXX01000008">
    <property type="protein sequence ID" value="GFO60385.1"/>
    <property type="molecule type" value="Genomic_DNA"/>
</dbReference>
<keyword evidence="2" id="KW-1185">Reference proteome</keyword>
<dbReference type="Proteomes" id="UP000556026">
    <property type="component" value="Unassembled WGS sequence"/>
</dbReference>
<organism evidence="1 2">
    <name type="scientific">Geomonas silvestris</name>
    <dbReference type="NCBI Taxonomy" id="2740184"/>
    <lineage>
        <taxon>Bacteria</taxon>
        <taxon>Pseudomonadati</taxon>
        <taxon>Thermodesulfobacteriota</taxon>
        <taxon>Desulfuromonadia</taxon>
        <taxon>Geobacterales</taxon>
        <taxon>Geobacteraceae</taxon>
        <taxon>Geomonas</taxon>
    </lineage>
</organism>